<organism evidence="2 3">
    <name type="scientific">Desulfovibrio porci</name>
    <dbReference type="NCBI Taxonomy" id="2605782"/>
    <lineage>
        <taxon>Bacteria</taxon>
        <taxon>Pseudomonadati</taxon>
        <taxon>Thermodesulfobacteriota</taxon>
        <taxon>Desulfovibrionia</taxon>
        <taxon>Desulfovibrionales</taxon>
        <taxon>Desulfovibrionaceae</taxon>
        <taxon>Desulfovibrio</taxon>
    </lineage>
</organism>
<evidence type="ECO:0000313" key="2">
    <source>
        <dbReference type="EMBL" id="MSS27990.1"/>
    </source>
</evidence>
<comment type="caution">
    <text evidence="2">The sequence shown here is derived from an EMBL/GenBank/DDBJ whole genome shotgun (WGS) entry which is preliminary data.</text>
</comment>
<reference evidence="2 3" key="1">
    <citation type="submission" date="2019-09" db="EMBL/GenBank/DDBJ databases">
        <title>In-depth cultivation of the pig gut microbiome towards novel bacterial diversity and tailored functional studies.</title>
        <authorList>
            <person name="Wylensek D."/>
            <person name="Hitch T.C.A."/>
            <person name="Clavel T."/>
        </authorList>
    </citation>
    <scope>NUCLEOTIDE SEQUENCE [LARGE SCALE GENOMIC DNA]</scope>
    <source>
        <strain evidence="2 3">PG-178-WT-4</strain>
    </source>
</reference>
<dbReference type="EMBL" id="VUMH01000007">
    <property type="protein sequence ID" value="MSS27990.1"/>
    <property type="molecule type" value="Genomic_DNA"/>
</dbReference>
<gene>
    <name evidence="2" type="ORF">FYJ44_08025</name>
</gene>
<feature type="domain" description="RelA/SpoT" evidence="1">
    <location>
        <begin position="41"/>
        <end position="163"/>
    </location>
</feature>
<dbReference type="InterPro" id="IPR043519">
    <property type="entry name" value="NT_sf"/>
</dbReference>
<dbReference type="AlphaFoldDB" id="A0A6L5XL93"/>
<dbReference type="InterPro" id="IPR007685">
    <property type="entry name" value="RelA_SpoT"/>
</dbReference>
<dbReference type="Pfam" id="PF04607">
    <property type="entry name" value="RelA_SpoT"/>
    <property type="match status" value="1"/>
</dbReference>
<dbReference type="Proteomes" id="UP000477488">
    <property type="component" value="Unassembled WGS sequence"/>
</dbReference>
<protein>
    <recommendedName>
        <fullName evidence="1">RelA/SpoT domain-containing protein</fullName>
    </recommendedName>
</protein>
<dbReference type="SMART" id="SM00954">
    <property type="entry name" value="RelA_SpoT"/>
    <property type="match status" value="1"/>
</dbReference>
<accession>A0A6L5XL93</accession>
<proteinExistence type="predicted"/>
<dbReference type="SUPFAM" id="SSF81301">
    <property type="entry name" value="Nucleotidyltransferase"/>
    <property type="match status" value="1"/>
</dbReference>
<sequence>MKIASCIREIYKERFELYGILKKLVDEIIRSQKNDRWHFESRLKEELSYALKLETGRYSSPDIDDFYAATIVVEDYSKIDQALDLVNNNFEILIRRPTDNVFGKQKPWEFQFTDIRLVCQLGEKWSDKAGLCSLNFEIQIKTFLQHAWSIATHDLVYKSHSPNWALERVAYQLKSMLEHAELSILEAKALGESKLLQRNHFDYRHIEECISIFHEFWDEKELPPDLKRLAENTSQFLKLYESSVSELRAALESKKAELGGNLYLNISPFNTIIEALYSKDRAKFISCLDKLESKKRSLIIPNDVGPAVDDEICKRKCIVIVKR</sequence>
<dbReference type="RefSeq" id="WP_154510984.1">
    <property type="nucleotide sequence ID" value="NZ_VUMH01000007.1"/>
</dbReference>
<dbReference type="Gene3D" id="3.30.460.10">
    <property type="entry name" value="Beta Polymerase, domain 2"/>
    <property type="match status" value="1"/>
</dbReference>
<dbReference type="GO" id="GO:0015969">
    <property type="term" value="P:guanosine tetraphosphate metabolic process"/>
    <property type="evidence" value="ECO:0007669"/>
    <property type="project" value="InterPro"/>
</dbReference>
<evidence type="ECO:0000259" key="1">
    <source>
        <dbReference type="SMART" id="SM00954"/>
    </source>
</evidence>
<name>A0A6L5XL93_9BACT</name>
<evidence type="ECO:0000313" key="3">
    <source>
        <dbReference type="Proteomes" id="UP000477488"/>
    </source>
</evidence>
<keyword evidence="3" id="KW-1185">Reference proteome</keyword>